<organism evidence="1">
    <name type="scientific">termite gut metagenome</name>
    <dbReference type="NCBI Taxonomy" id="433724"/>
    <lineage>
        <taxon>unclassified sequences</taxon>
        <taxon>metagenomes</taxon>
        <taxon>organismal metagenomes</taxon>
    </lineage>
</organism>
<keyword evidence="1" id="KW-0675">Receptor</keyword>
<dbReference type="AlphaFoldDB" id="A0A5J4PVK8"/>
<comment type="caution">
    <text evidence="1">The sequence shown here is derived from an EMBL/GenBank/DDBJ whole genome shotgun (WGS) entry which is preliminary data.</text>
</comment>
<accession>A0A5J4PVK8</accession>
<reference evidence="1" key="1">
    <citation type="submission" date="2019-03" db="EMBL/GenBank/DDBJ databases">
        <title>Single cell metagenomics reveals metabolic interactions within the superorganism composed of flagellate Streblomastix strix and complex community of Bacteroidetes bacteria on its surface.</title>
        <authorList>
            <person name="Treitli S.C."/>
            <person name="Kolisko M."/>
            <person name="Husnik F."/>
            <person name="Keeling P."/>
            <person name="Hampl V."/>
        </authorList>
    </citation>
    <scope>NUCLEOTIDE SEQUENCE</scope>
    <source>
        <strain evidence="1">STM</strain>
    </source>
</reference>
<name>A0A5J4PVK8_9ZZZZ</name>
<dbReference type="SUPFAM" id="SSF56935">
    <property type="entry name" value="Porins"/>
    <property type="match status" value="1"/>
</dbReference>
<sequence>GSINREDYSIDGKGWENARLSYIGRANYAFDGKYLAEFSFRRDASIKFDERYRWGFFPTGSLAWRLSEESFIKDNAPAINNLKVRGSVGLTGNDAVSDWLWMDLAGAASGAYYGGTSITQGYNIAKVGNPLITWEKSLNYNYGLDAGFLKNMFTVGFDYFFRHTYDILGSQTNEIPDTFGATLSDSNYGIVNSWGYELELGFNKQINKDLSVWVKGNFGFADNKLVEWAETGVPEHLSKIGKNWDRQYGFQTDGIVRTLTPNGDGTYNVVTSTGNTYTVANNYYTFKGANYNVDANNKYALRPGSMFYKDLGSPTGVDEDGKMTYSSELDGVISGDDADKDWIVDHYNPPYNFGLLLGGSWKGFSLEVFFQGLAGHKTFLGSVNAAQYGWDSSNWAFWSEDHYSTANNPNAMM</sequence>
<dbReference type="EMBL" id="SNRY01006414">
    <property type="protein sequence ID" value="KAA6312644.1"/>
    <property type="molecule type" value="Genomic_DNA"/>
</dbReference>
<gene>
    <name evidence="1" type="ORF">EZS27_036456</name>
</gene>
<evidence type="ECO:0000313" key="1">
    <source>
        <dbReference type="EMBL" id="KAA6312644.1"/>
    </source>
</evidence>
<feature type="non-terminal residue" evidence="1">
    <location>
        <position position="1"/>
    </location>
</feature>
<proteinExistence type="predicted"/>
<protein>
    <submittedName>
        <fullName evidence="1">TonB-dependent receptor SusC</fullName>
    </submittedName>
</protein>
<feature type="non-terminal residue" evidence="1">
    <location>
        <position position="413"/>
    </location>
</feature>